<dbReference type="STRING" id="34060.B0181_07165"/>
<dbReference type="Proteomes" id="UP000190435">
    <property type="component" value="Unassembled WGS sequence"/>
</dbReference>
<proteinExistence type="predicted"/>
<protein>
    <submittedName>
        <fullName evidence="1">Uncharacterized protein</fullName>
    </submittedName>
</protein>
<keyword evidence="2" id="KW-1185">Reference proteome</keyword>
<evidence type="ECO:0000313" key="2">
    <source>
        <dbReference type="Proteomes" id="UP000190435"/>
    </source>
</evidence>
<dbReference type="RefSeq" id="WP_078276820.1">
    <property type="nucleotide sequence ID" value="NZ_UGQE01000001.1"/>
</dbReference>
<dbReference type="EMBL" id="MUXU01000039">
    <property type="protein sequence ID" value="OOR89448.1"/>
    <property type="molecule type" value="Genomic_DNA"/>
</dbReference>
<name>A0A1T0A1A9_9GAMM</name>
<organism evidence="1 2">
    <name type="scientific">Moraxella caviae</name>
    <dbReference type="NCBI Taxonomy" id="34060"/>
    <lineage>
        <taxon>Bacteria</taxon>
        <taxon>Pseudomonadati</taxon>
        <taxon>Pseudomonadota</taxon>
        <taxon>Gammaproteobacteria</taxon>
        <taxon>Moraxellales</taxon>
        <taxon>Moraxellaceae</taxon>
        <taxon>Moraxella</taxon>
    </lineage>
</organism>
<accession>A0A1T0A1A9</accession>
<sequence length="119" mass="13970">MSRFAPNLANIHQNITQNLRKIYERRVKFLPTVRQIRYNVGFVWFEGIWLADKATSKACQQAVCGRWADCEWRISLFDGRFSNVFSKMRPLICLKTCQKICQNVQHWTFGSIDIKAQAI</sequence>
<comment type="caution">
    <text evidence="1">The sequence shown here is derived from an EMBL/GenBank/DDBJ whole genome shotgun (WGS) entry which is preliminary data.</text>
</comment>
<gene>
    <name evidence="1" type="ORF">B0181_07165</name>
</gene>
<evidence type="ECO:0000313" key="1">
    <source>
        <dbReference type="EMBL" id="OOR89448.1"/>
    </source>
</evidence>
<reference evidence="1 2" key="1">
    <citation type="submission" date="2017-02" db="EMBL/GenBank/DDBJ databases">
        <title>Draft genome sequence of Moraxella caviae CCUG 355 type strain.</title>
        <authorList>
            <person name="Engstrom-Jakobsson H."/>
            <person name="Salva-Serra F."/>
            <person name="Thorell K."/>
            <person name="Gonzales-Siles L."/>
            <person name="Karlsson R."/>
            <person name="Boulund F."/>
            <person name="Engstrand L."/>
            <person name="Moore E."/>
        </authorList>
    </citation>
    <scope>NUCLEOTIDE SEQUENCE [LARGE SCALE GENOMIC DNA]</scope>
    <source>
        <strain evidence="1 2">CCUG 355</strain>
    </source>
</reference>
<dbReference type="AlphaFoldDB" id="A0A1T0A1A9"/>